<protein>
    <submittedName>
        <fullName evidence="1">Cxxc-type zinc finger protein 1</fullName>
    </submittedName>
</protein>
<evidence type="ECO:0000313" key="1">
    <source>
        <dbReference type="EMBL" id="KAI4455079.1"/>
    </source>
</evidence>
<accession>A0ACB9SKT1</accession>
<sequence length="153" mass="17723">MKRHVDRRGRPIKVPKRFEEFAMLTCKEAKNGPDKDLWKKAIEEEKEQDPVSNQWNPGKVIENADKPRSYNVLNDPDHTIQRNTRDLKSSLNEPTIKDEESFERLNQSSNGASRNGINISLQNIKCPPLERQTTTTRCGRSIKLPSKFTDYEL</sequence>
<comment type="caution">
    <text evidence="1">The sequence shown here is derived from an EMBL/GenBank/DDBJ whole genome shotgun (WGS) entry which is preliminary data.</text>
</comment>
<keyword evidence="2" id="KW-1185">Reference proteome</keyword>
<dbReference type="Proteomes" id="UP001056778">
    <property type="component" value="Chromosome 9"/>
</dbReference>
<reference evidence="1" key="1">
    <citation type="submission" date="2022-04" db="EMBL/GenBank/DDBJ databases">
        <title>Chromosome-scale genome assembly of Holotrichia oblita Faldermann.</title>
        <authorList>
            <person name="Rongchong L."/>
        </authorList>
    </citation>
    <scope>NUCLEOTIDE SEQUENCE</scope>
    <source>
        <strain evidence="1">81SQS9</strain>
    </source>
</reference>
<dbReference type="EMBL" id="CM043023">
    <property type="protein sequence ID" value="KAI4455079.1"/>
    <property type="molecule type" value="Genomic_DNA"/>
</dbReference>
<evidence type="ECO:0000313" key="2">
    <source>
        <dbReference type="Proteomes" id="UP001056778"/>
    </source>
</evidence>
<name>A0ACB9SKT1_HOLOL</name>
<organism evidence="1 2">
    <name type="scientific">Holotrichia oblita</name>
    <name type="common">Chafer beetle</name>
    <dbReference type="NCBI Taxonomy" id="644536"/>
    <lineage>
        <taxon>Eukaryota</taxon>
        <taxon>Metazoa</taxon>
        <taxon>Ecdysozoa</taxon>
        <taxon>Arthropoda</taxon>
        <taxon>Hexapoda</taxon>
        <taxon>Insecta</taxon>
        <taxon>Pterygota</taxon>
        <taxon>Neoptera</taxon>
        <taxon>Endopterygota</taxon>
        <taxon>Coleoptera</taxon>
        <taxon>Polyphaga</taxon>
        <taxon>Scarabaeiformia</taxon>
        <taxon>Scarabaeidae</taxon>
        <taxon>Melolonthinae</taxon>
        <taxon>Holotrichia</taxon>
    </lineage>
</organism>
<gene>
    <name evidence="1" type="ORF">MML48_9g00019909</name>
</gene>
<proteinExistence type="predicted"/>